<keyword evidence="2" id="KW-0808">Transferase</keyword>
<dbReference type="Pfam" id="PF08241">
    <property type="entry name" value="Methyltransf_11"/>
    <property type="match status" value="1"/>
</dbReference>
<keyword evidence="3" id="KW-1185">Reference proteome</keyword>
<name>A0A5C4MIC4_9RHOB</name>
<dbReference type="InterPro" id="IPR029063">
    <property type="entry name" value="SAM-dependent_MTases_sf"/>
</dbReference>
<protein>
    <submittedName>
        <fullName evidence="2">Class I SAM-dependent methyltransferase</fullName>
    </submittedName>
</protein>
<evidence type="ECO:0000313" key="3">
    <source>
        <dbReference type="Proteomes" id="UP000305887"/>
    </source>
</evidence>
<dbReference type="EMBL" id="VDFU01000054">
    <property type="protein sequence ID" value="TNC44694.1"/>
    <property type="molecule type" value="Genomic_DNA"/>
</dbReference>
<sequence length="214" mass="25043">MDLKYARLHASKRLLVPFSSYMRSHRNNLFISAMRLQGGERVIDLGGTVEFWDSVLVPLNLTVLNLPGEPHDYSKSSHHNVSCVEGDACKITNYSDQSFDIVFSNSVIEHVGGPEKQRMMAREVRRLAPRYWVQTPSIWFPIEAHTYMPFWWFYPEPVKAYFMRSWFRKLPEWTEMIQGTSVLSHREMRELFPEAKIMTEHLIGITKSYIAVRA</sequence>
<dbReference type="Gene3D" id="3.40.50.150">
    <property type="entry name" value="Vaccinia Virus protein VP39"/>
    <property type="match status" value="1"/>
</dbReference>
<dbReference type="RefSeq" id="WP_139079010.1">
    <property type="nucleotide sequence ID" value="NZ_VDFU01000054.1"/>
</dbReference>
<comment type="caution">
    <text evidence="2">The sequence shown here is derived from an EMBL/GenBank/DDBJ whole genome shotgun (WGS) entry which is preliminary data.</text>
</comment>
<accession>A0A5C4MIC4</accession>
<dbReference type="InterPro" id="IPR013216">
    <property type="entry name" value="Methyltransf_11"/>
</dbReference>
<evidence type="ECO:0000313" key="2">
    <source>
        <dbReference type="EMBL" id="TNC44694.1"/>
    </source>
</evidence>
<dbReference type="GO" id="GO:0008757">
    <property type="term" value="F:S-adenosylmethionine-dependent methyltransferase activity"/>
    <property type="evidence" value="ECO:0007669"/>
    <property type="project" value="InterPro"/>
</dbReference>
<dbReference type="Proteomes" id="UP000305887">
    <property type="component" value="Unassembled WGS sequence"/>
</dbReference>
<keyword evidence="2" id="KW-0489">Methyltransferase</keyword>
<dbReference type="OrthoDB" id="7260171at2"/>
<organism evidence="2 3">
    <name type="scientific">Rubellimicrobium rubrum</name>
    <dbReference type="NCBI Taxonomy" id="2585369"/>
    <lineage>
        <taxon>Bacteria</taxon>
        <taxon>Pseudomonadati</taxon>
        <taxon>Pseudomonadota</taxon>
        <taxon>Alphaproteobacteria</taxon>
        <taxon>Rhodobacterales</taxon>
        <taxon>Roseobacteraceae</taxon>
        <taxon>Rubellimicrobium</taxon>
    </lineage>
</organism>
<reference evidence="2 3" key="1">
    <citation type="submission" date="2019-06" db="EMBL/GenBank/DDBJ databases">
        <title>YIM 131921 draft genome.</title>
        <authorList>
            <person name="Jiang L."/>
        </authorList>
    </citation>
    <scope>NUCLEOTIDE SEQUENCE [LARGE SCALE GENOMIC DNA]</scope>
    <source>
        <strain evidence="2 3">YIM 131921</strain>
    </source>
</reference>
<dbReference type="SUPFAM" id="SSF53335">
    <property type="entry name" value="S-adenosyl-L-methionine-dependent methyltransferases"/>
    <property type="match status" value="1"/>
</dbReference>
<dbReference type="GO" id="GO:0032259">
    <property type="term" value="P:methylation"/>
    <property type="evidence" value="ECO:0007669"/>
    <property type="project" value="UniProtKB-KW"/>
</dbReference>
<evidence type="ECO:0000259" key="1">
    <source>
        <dbReference type="Pfam" id="PF08241"/>
    </source>
</evidence>
<dbReference type="AlphaFoldDB" id="A0A5C4MIC4"/>
<proteinExistence type="predicted"/>
<feature type="domain" description="Methyltransferase type 11" evidence="1">
    <location>
        <begin position="74"/>
        <end position="127"/>
    </location>
</feature>
<gene>
    <name evidence="2" type="ORF">FHG66_20505</name>
</gene>